<accession>A0A0D4C407</accession>
<dbReference type="Pfam" id="PF00248">
    <property type="entry name" value="Aldo_ket_red"/>
    <property type="match status" value="1"/>
</dbReference>
<keyword evidence="3" id="KW-1185">Reference proteome</keyword>
<evidence type="ECO:0000313" key="2">
    <source>
        <dbReference type="EMBL" id="AJT43110.1"/>
    </source>
</evidence>
<dbReference type="HOGENOM" id="CLU_023205_5_0_11"/>
<dbReference type="Gene3D" id="3.20.20.100">
    <property type="entry name" value="NADP-dependent oxidoreductase domain"/>
    <property type="match status" value="1"/>
</dbReference>
<organism evidence="2 3">
    <name type="scientific">Psychromicrobium lacuslunae</name>
    <dbReference type="NCBI Taxonomy" id="1618207"/>
    <lineage>
        <taxon>Bacteria</taxon>
        <taxon>Bacillati</taxon>
        <taxon>Actinomycetota</taxon>
        <taxon>Actinomycetes</taxon>
        <taxon>Micrococcales</taxon>
        <taxon>Micrococcaceae</taxon>
        <taxon>Psychromicrobium</taxon>
    </lineage>
</organism>
<gene>
    <name evidence="2" type="ORF">UM93_12430</name>
</gene>
<dbReference type="CDD" id="cd19152">
    <property type="entry name" value="AKR_AKR15A"/>
    <property type="match status" value="1"/>
</dbReference>
<dbReference type="InterPro" id="IPR020471">
    <property type="entry name" value="AKR"/>
</dbReference>
<dbReference type="AlphaFoldDB" id="A0A0D4C407"/>
<dbReference type="InterPro" id="IPR036812">
    <property type="entry name" value="NAD(P)_OxRdtase_dom_sf"/>
</dbReference>
<dbReference type="PANTHER" id="PTHR42686:SF1">
    <property type="entry name" value="GH17980P-RELATED"/>
    <property type="match status" value="1"/>
</dbReference>
<protein>
    <submittedName>
        <fullName evidence="2">Aldo/keto reductase</fullName>
    </submittedName>
</protein>
<dbReference type="GO" id="GO:0005829">
    <property type="term" value="C:cytosol"/>
    <property type="evidence" value="ECO:0007669"/>
    <property type="project" value="TreeGrafter"/>
</dbReference>
<feature type="domain" description="NADP-dependent oxidoreductase" evidence="1">
    <location>
        <begin position="7"/>
        <end position="313"/>
    </location>
</feature>
<sequence length="321" mass="34488">MPLGEHRLGYGAAGIGNLYRAVDDAEAAAIVETAWSGGVRYFDTAPHYGLGLSERRLGAVLRTKPRREFTISTKVGRLLEPVDNPAFGNVGHRRDDEGFDVPADYRRVWDYSEAGLRRSLESSLERLALDYVDVLYLHDPDVFGLDRGIAEGLPALQKLRAEGLVKAIGVGANSAEALLACVQAAELDVVMLAGRYTLLEQPALRGLLPACVQRGVSVVNVGVFNSGLLARQVVPQNAHYNYEPAPAELLAKARALAACCADYGVELPAAALQFGLRHPAVEAVAVGAGTALQMQQNIDQMNVAIPEELWAALIERDLVPA</sequence>
<evidence type="ECO:0000313" key="3">
    <source>
        <dbReference type="Proteomes" id="UP000061839"/>
    </source>
</evidence>
<dbReference type="PANTHER" id="PTHR42686">
    <property type="entry name" value="GH17980P-RELATED"/>
    <property type="match status" value="1"/>
</dbReference>
<name>A0A0D4C407_9MICC</name>
<reference evidence="2 3" key="1">
    <citation type="journal article" date="2015" name="Genome Announc.">
        <title>Complete Genome Sequencing of Protease-Producing Novel Arthrobacter sp. Strain IHBB 11108 Using PacBio Single-Molecule Real-Time Sequencing Technology.</title>
        <authorList>
            <person name="Kiran S."/>
            <person name="Swarnkar M.K."/>
            <person name="Pal M."/>
            <person name="Thakur R."/>
            <person name="Tewari R."/>
            <person name="Singh A.K."/>
            <person name="Gulati A."/>
        </authorList>
    </citation>
    <scope>NUCLEOTIDE SEQUENCE [LARGE SCALE GENOMIC DNA]</scope>
    <source>
        <strain evidence="2 3">IHBB 11108</strain>
    </source>
</reference>
<dbReference type="PATRIC" id="fig|1618207.4.peg.2521"/>
<evidence type="ECO:0000259" key="1">
    <source>
        <dbReference type="Pfam" id="PF00248"/>
    </source>
</evidence>
<dbReference type="InterPro" id="IPR023210">
    <property type="entry name" value="NADP_OxRdtase_dom"/>
</dbReference>
<dbReference type="Proteomes" id="UP000061839">
    <property type="component" value="Chromosome"/>
</dbReference>
<dbReference type="EMBL" id="CP011005">
    <property type="protein sequence ID" value="AJT43110.1"/>
    <property type="molecule type" value="Genomic_DNA"/>
</dbReference>
<dbReference type="PRINTS" id="PR00069">
    <property type="entry name" value="ALDKETRDTASE"/>
</dbReference>
<dbReference type="SUPFAM" id="SSF51430">
    <property type="entry name" value="NAD(P)-linked oxidoreductase"/>
    <property type="match status" value="1"/>
</dbReference>
<dbReference type="STRING" id="1618207.UM93_12430"/>
<proteinExistence type="predicted"/>
<dbReference type="KEGG" id="ari:UM93_12430"/>
<dbReference type="GO" id="GO:0016491">
    <property type="term" value="F:oxidoreductase activity"/>
    <property type="evidence" value="ECO:0007669"/>
    <property type="project" value="InterPro"/>
</dbReference>